<sequence>MSQNWSNQMVPGRLQAPTLQDDFLLQMLQENKEPQVRLGTQSQTNSVLNSLDHVMSDPTWAMTIGL</sequence>
<comment type="caution">
    <text evidence="1">The sequence shown here is derived from an EMBL/GenBank/DDBJ whole genome shotgun (WGS) entry which is preliminary data.</text>
</comment>
<name>A0A9W9YQU7_9CNID</name>
<evidence type="ECO:0000313" key="2">
    <source>
        <dbReference type="Proteomes" id="UP001163046"/>
    </source>
</evidence>
<evidence type="ECO:0000313" key="1">
    <source>
        <dbReference type="EMBL" id="KAJ7363375.1"/>
    </source>
</evidence>
<protein>
    <submittedName>
        <fullName evidence="1">Uncharacterized protein</fullName>
    </submittedName>
</protein>
<gene>
    <name evidence="1" type="ORF">OS493_011663</name>
</gene>
<accession>A0A9W9YQU7</accession>
<proteinExistence type="predicted"/>
<reference evidence="1" key="1">
    <citation type="submission" date="2023-01" db="EMBL/GenBank/DDBJ databases">
        <title>Genome assembly of the deep-sea coral Lophelia pertusa.</title>
        <authorList>
            <person name="Herrera S."/>
            <person name="Cordes E."/>
        </authorList>
    </citation>
    <scope>NUCLEOTIDE SEQUENCE</scope>
    <source>
        <strain evidence="1">USNM1676648</strain>
        <tissue evidence="1">Polyp</tissue>
    </source>
</reference>
<organism evidence="1 2">
    <name type="scientific">Desmophyllum pertusum</name>
    <dbReference type="NCBI Taxonomy" id="174260"/>
    <lineage>
        <taxon>Eukaryota</taxon>
        <taxon>Metazoa</taxon>
        <taxon>Cnidaria</taxon>
        <taxon>Anthozoa</taxon>
        <taxon>Hexacorallia</taxon>
        <taxon>Scleractinia</taxon>
        <taxon>Caryophylliina</taxon>
        <taxon>Caryophylliidae</taxon>
        <taxon>Desmophyllum</taxon>
    </lineage>
</organism>
<keyword evidence="2" id="KW-1185">Reference proteome</keyword>
<dbReference type="OrthoDB" id="5987420at2759"/>
<dbReference type="Proteomes" id="UP001163046">
    <property type="component" value="Unassembled WGS sequence"/>
</dbReference>
<dbReference type="AlphaFoldDB" id="A0A9W9YQU7"/>
<dbReference type="EMBL" id="MU827306">
    <property type="protein sequence ID" value="KAJ7363375.1"/>
    <property type="molecule type" value="Genomic_DNA"/>
</dbReference>